<keyword evidence="1" id="KW-0812">Transmembrane</keyword>
<dbReference type="OMA" id="ARENCHH"/>
<accession>A0A7I4YUW4</accession>
<feature type="transmembrane region" description="Helical" evidence="1">
    <location>
        <begin position="20"/>
        <end position="40"/>
    </location>
</feature>
<name>A0A7I4YUW4_HAECO</name>
<dbReference type="WBParaSite" id="HCON_00145160-00001">
    <property type="protein sequence ID" value="HCON_00145160-00001"/>
    <property type="gene ID" value="HCON_00145160"/>
</dbReference>
<keyword evidence="2" id="KW-1185">Reference proteome</keyword>
<feature type="transmembrane region" description="Helical" evidence="1">
    <location>
        <begin position="46"/>
        <end position="68"/>
    </location>
</feature>
<proteinExistence type="predicted"/>
<organism evidence="2 3">
    <name type="scientific">Haemonchus contortus</name>
    <name type="common">Barber pole worm</name>
    <dbReference type="NCBI Taxonomy" id="6289"/>
    <lineage>
        <taxon>Eukaryota</taxon>
        <taxon>Metazoa</taxon>
        <taxon>Ecdysozoa</taxon>
        <taxon>Nematoda</taxon>
        <taxon>Chromadorea</taxon>
        <taxon>Rhabditida</taxon>
        <taxon>Rhabditina</taxon>
        <taxon>Rhabditomorpha</taxon>
        <taxon>Strongyloidea</taxon>
        <taxon>Trichostrongylidae</taxon>
        <taxon>Haemonchus</taxon>
    </lineage>
</organism>
<sequence>MLRIFRATDTTKHCGLRTQVACVIFGILVTCMEIFCFVLLPSVPRWILIPLASLMLLLLIAGCATLRAPIIITFMIFNMLLKIPIFVVIYFTTYTLVSYDYPNEPPHGNCYQCWLYRQSVGFLWAGLIMSFACVISDGFLTTGLRKLRLLGRGVTTVVMGRQHCHRQHPVVIEAPRQVIYTTPASTGVVYTGTPVYQTPAYPVAQPSVYLQAQYPTAQATAPAVTTPQAPPEYKP</sequence>
<evidence type="ECO:0000313" key="3">
    <source>
        <dbReference type="WBParaSite" id="HCON_00145160-00001"/>
    </source>
</evidence>
<protein>
    <submittedName>
        <fullName evidence="3">MARVEL domain-containing protein</fullName>
    </submittedName>
</protein>
<dbReference type="AlphaFoldDB" id="A0A7I4YUW4"/>
<keyword evidence="1" id="KW-1133">Transmembrane helix</keyword>
<reference evidence="3" key="1">
    <citation type="submission" date="2020-12" db="UniProtKB">
        <authorList>
            <consortium name="WormBaseParasite"/>
        </authorList>
    </citation>
    <scope>IDENTIFICATION</scope>
    <source>
        <strain evidence="3">MHco3</strain>
    </source>
</reference>
<feature type="transmembrane region" description="Helical" evidence="1">
    <location>
        <begin position="119"/>
        <end position="140"/>
    </location>
</feature>
<evidence type="ECO:0000256" key="1">
    <source>
        <dbReference type="SAM" id="Phobius"/>
    </source>
</evidence>
<dbReference type="Proteomes" id="UP000025227">
    <property type="component" value="Unplaced"/>
</dbReference>
<keyword evidence="1" id="KW-0472">Membrane</keyword>
<dbReference type="OrthoDB" id="5871942at2759"/>
<feature type="transmembrane region" description="Helical" evidence="1">
    <location>
        <begin position="80"/>
        <end position="99"/>
    </location>
</feature>
<evidence type="ECO:0000313" key="2">
    <source>
        <dbReference type="Proteomes" id="UP000025227"/>
    </source>
</evidence>